<accession>A0A4C1TK96</accession>
<evidence type="ECO:0000313" key="1">
    <source>
        <dbReference type="EMBL" id="GBP14535.1"/>
    </source>
</evidence>
<name>A0A4C1TK96_EUMVA</name>
<dbReference type="EMBL" id="BGZK01005552">
    <property type="protein sequence ID" value="GBP14535.1"/>
    <property type="molecule type" value="Genomic_DNA"/>
</dbReference>
<comment type="caution">
    <text evidence="1">The sequence shown here is derived from an EMBL/GenBank/DDBJ whole genome shotgun (WGS) entry which is preliminary data.</text>
</comment>
<organism evidence="1 2">
    <name type="scientific">Eumeta variegata</name>
    <name type="common">Bagworm moth</name>
    <name type="synonym">Eumeta japonica</name>
    <dbReference type="NCBI Taxonomy" id="151549"/>
    <lineage>
        <taxon>Eukaryota</taxon>
        <taxon>Metazoa</taxon>
        <taxon>Ecdysozoa</taxon>
        <taxon>Arthropoda</taxon>
        <taxon>Hexapoda</taxon>
        <taxon>Insecta</taxon>
        <taxon>Pterygota</taxon>
        <taxon>Neoptera</taxon>
        <taxon>Endopterygota</taxon>
        <taxon>Lepidoptera</taxon>
        <taxon>Glossata</taxon>
        <taxon>Ditrysia</taxon>
        <taxon>Tineoidea</taxon>
        <taxon>Psychidae</taxon>
        <taxon>Oiketicinae</taxon>
        <taxon>Eumeta</taxon>
    </lineage>
</organism>
<keyword evidence="2" id="KW-1185">Reference proteome</keyword>
<dbReference type="Proteomes" id="UP000299102">
    <property type="component" value="Unassembled WGS sequence"/>
</dbReference>
<evidence type="ECO:0000313" key="2">
    <source>
        <dbReference type="Proteomes" id="UP000299102"/>
    </source>
</evidence>
<protein>
    <submittedName>
        <fullName evidence="1">Uncharacterized protein</fullName>
    </submittedName>
</protein>
<proteinExistence type="predicted"/>
<gene>
    <name evidence="1" type="ORF">EVAR_73977_1</name>
</gene>
<dbReference type="AlphaFoldDB" id="A0A4C1TK96"/>
<sequence>MKEVIKPGYGRQSLRLCSTRWSGGRHEIVDPDGVLPTLLQKRMDALIFDSPSRNLQCMPYPRMSLSQVIVYSWPCRASMAEWIEHLPNSHEVGV</sequence>
<reference evidence="1 2" key="1">
    <citation type="journal article" date="2019" name="Commun. Biol.">
        <title>The bagworm genome reveals a unique fibroin gene that provides high tensile strength.</title>
        <authorList>
            <person name="Kono N."/>
            <person name="Nakamura H."/>
            <person name="Ohtoshi R."/>
            <person name="Tomita M."/>
            <person name="Numata K."/>
            <person name="Arakawa K."/>
        </authorList>
    </citation>
    <scope>NUCLEOTIDE SEQUENCE [LARGE SCALE GENOMIC DNA]</scope>
</reference>